<dbReference type="GO" id="GO:0017004">
    <property type="term" value="P:cytochrome complex assembly"/>
    <property type="evidence" value="ECO:0007669"/>
    <property type="project" value="UniProtKB-KW"/>
</dbReference>
<evidence type="ECO:0000256" key="1">
    <source>
        <dbReference type="ARBA" id="ARBA00004141"/>
    </source>
</evidence>
<dbReference type="PANTHER" id="PTHR31566">
    <property type="entry name" value="CYTOCHROME C BIOGENESIS PROTEIN CCS1, CHLOROPLASTIC"/>
    <property type="match status" value="1"/>
</dbReference>
<evidence type="ECO:0000313" key="9">
    <source>
        <dbReference type="Proteomes" id="UP000183085"/>
    </source>
</evidence>
<feature type="transmembrane region" description="Helical" evidence="6">
    <location>
        <begin position="279"/>
        <end position="299"/>
    </location>
</feature>
<dbReference type="Proteomes" id="UP000183085">
    <property type="component" value="Unassembled WGS sequence"/>
</dbReference>
<evidence type="ECO:0000256" key="2">
    <source>
        <dbReference type="ARBA" id="ARBA00022692"/>
    </source>
</evidence>
<evidence type="ECO:0000256" key="6">
    <source>
        <dbReference type="SAM" id="Phobius"/>
    </source>
</evidence>
<dbReference type="EMBL" id="MNYI01000017">
    <property type="protein sequence ID" value="OIP43432.1"/>
    <property type="molecule type" value="Genomic_DNA"/>
</dbReference>
<evidence type="ECO:0000313" key="8">
    <source>
        <dbReference type="EMBL" id="OIP43432.1"/>
    </source>
</evidence>
<feature type="transmembrane region" description="Helical" evidence="6">
    <location>
        <begin position="35"/>
        <end position="54"/>
    </location>
</feature>
<comment type="caution">
    <text evidence="8">The sequence shown here is derived from an EMBL/GenBank/DDBJ whole genome shotgun (WGS) entry which is preliminary data.</text>
</comment>
<keyword evidence="3" id="KW-0201">Cytochrome c-type biogenesis</keyword>
<dbReference type="PROSITE" id="PS51257">
    <property type="entry name" value="PROKAR_LIPOPROTEIN"/>
    <property type="match status" value="1"/>
</dbReference>
<dbReference type="AlphaFoldDB" id="A0A1J5EKZ8"/>
<feature type="domain" description="ResB-like" evidence="7">
    <location>
        <begin position="59"/>
        <end position="297"/>
    </location>
</feature>
<keyword evidence="2 6" id="KW-0812">Transmembrane</keyword>
<evidence type="ECO:0000256" key="4">
    <source>
        <dbReference type="ARBA" id="ARBA00022989"/>
    </source>
</evidence>
<sequence>MRIKSFLGSKRLAIALLIILSLACIIGSIKNSEAYYHSFWFVGILVLLSLNILVCFLNRRRRMGSYLVHLGILVILSGGVMGSLMGFEEDVNVREGEIASLLHCDLKIKLHNFLIERYPDSSMPKDYKSRLTIIEGGREVLTKTIEVNHPLIYKGVWFYQSSYGQDGVRSVNLNVNGIDWTGRLGESFRIPKTSLVVKPVQFLFDFTLDGGKAYSKSEEANNPAVKLEVYDGKRLKFSQWVFSKFPDYHQKEEGMGFRLTGFTAIPYSGIKVVKDPGLVIFWIGCCLLMAGIAISFFGVKVTTQVKEFTTENT</sequence>
<evidence type="ECO:0000259" key="7">
    <source>
        <dbReference type="Pfam" id="PF05140"/>
    </source>
</evidence>
<keyword evidence="4 6" id="KW-1133">Transmembrane helix</keyword>
<feature type="transmembrane region" description="Helical" evidence="6">
    <location>
        <begin position="66"/>
        <end position="87"/>
    </location>
</feature>
<feature type="transmembrane region" description="Helical" evidence="6">
    <location>
        <begin position="12"/>
        <end position="29"/>
    </location>
</feature>
<gene>
    <name evidence="8" type="ORF">AUJ95_00775</name>
</gene>
<evidence type="ECO:0000256" key="5">
    <source>
        <dbReference type="ARBA" id="ARBA00023136"/>
    </source>
</evidence>
<reference evidence="8 9" key="1">
    <citation type="journal article" date="2016" name="Environ. Microbiol.">
        <title>Genomic resolution of a cold subsurface aquifer community provides metabolic insights for novel microbes adapted to high CO concentrations.</title>
        <authorList>
            <person name="Probst A.J."/>
            <person name="Castelle C.J."/>
            <person name="Singh A."/>
            <person name="Brown C.T."/>
            <person name="Anantharaman K."/>
            <person name="Sharon I."/>
            <person name="Hug L.A."/>
            <person name="Burstein D."/>
            <person name="Emerson J.B."/>
            <person name="Thomas B.C."/>
            <person name="Banfield J.F."/>
        </authorList>
    </citation>
    <scope>NUCLEOTIDE SEQUENCE [LARGE SCALE GENOMIC DNA]</scope>
    <source>
        <strain evidence="8">CG2_30_40_21</strain>
    </source>
</reference>
<dbReference type="InterPro" id="IPR007816">
    <property type="entry name" value="ResB-like_domain"/>
</dbReference>
<proteinExistence type="predicted"/>
<protein>
    <recommendedName>
        <fullName evidence="7">ResB-like domain-containing protein</fullName>
    </recommendedName>
</protein>
<keyword evidence="5 6" id="KW-0472">Membrane</keyword>
<name>A0A1J5EKZ8_9BACT</name>
<organism evidence="8 9">
    <name type="scientific">Candidatus Desantisbacteria bacterium CG2_30_40_21</name>
    <dbReference type="NCBI Taxonomy" id="1817895"/>
    <lineage>
        <taxon>Bacteria</taxon>
        <taxon>Candidatus Desantisiibacteriota</taxon>
    </lineage>
</organism>
<comment type="subcellular location">
    <subcellularLocation>
        <location evidence="1">Membrane</location>
        <topology evidence="1">Multi-pass membrane protein</topology>
    </subcellularLocation>
</comment>
<evidence type="ECO:0000256" key="3">
    <source>
        <dbReference type="ARBA" id="ARBA00022748"/>
    </source>
</evidence>
<accession>A0A1J5EKZ8</accession>
<dbReference type="Pfam" id="PF05140">
    <property type="entry name" value="ResB"/>
    <property type="match status" value="1"/>
</dbReference>
<dbReference type="GO" id="GO:0016020">
    <property type="term" value="C:membrane"/>
    <property type="evidence" value="ECO:0007669"/>
    <property type="project" value="UniProtKB-SubCell"/>
</dbReference>
<dbReference type="InterPro" id="IPR023494">
    <property type="entry name" value="Cyt_c_bgen_Ccs1/CcsB/ResB"/>
</dbReference>
<dbReference type="STRING" id="1817895.AUJ95_00775"/>